<dbReference type="GO" id="GO:0008270">
    <property type="term" value="F:zinc ion binding"/>
    <property type="evidence" value="ECO:0007669"/>
    <property type="project" value="UniProtKB-KW"/>
</dbReference>
<dbReference type="InterPro" id="IPR013088">
    <property type="entry name" value="Znf_NHR/GATA"/>
</dbReference>
<name>A0A6P7KCV2_9TELE</name>
<evidence type="ECO:0000256" key="9">
    <source>
        <dbReference type="ARBA" id="ARBA00023163"/>
    </source>
</evidence>
<evidence type="ECO:0000259" key="18">
    <source>
        <dbReference type="PROSITE" id="PS51030"/>
    </source>
</evidence>
<evidence type="ECO:0000256" key="3">
    <source>
        <dbReference type="ARBA" id="ARBA00022723"/>
    </source>
</evidence>
<dbReference type="SMART" id="SM00399">
    <property type="entry name" value="ZnF_C4"/>
    <property type="match status" value="1"/>
</dbReference>
<evidence type="ECO:0000256" key="16">
    <source>
        <dbReference type="RuleBase" id="RU004334"/>
    </source>
</evidence>
<comment type="function">
    <text evidence="12">Orphan nuclear receptor of retinal photoreceptor cells. Transcriptional factor that is an activator of rod development and repressor of cone development. Binds the promoter region of a number of rod- and cone-specific genes, including rhodopsin, M- and S-opsin and rod-specific phosphodiesterase beta subunit. Enhances rhodopsin expression. Represses M- and S-cone opsin expression.</text>
</comment>
<feature type="domain" description="Nuclear receptor" evidence="18">
    <location>
        <begin position="40"/>
        <end position="116"/>
    </location>
</feature>
<dbReference type="PRINTS" id="PR00047">
    <property type="entry name" value="STROIDFINGER"/>
</dbReference>
<proteinExistence type="inferred from homology"/>
<keyword evidence="20" id="KW-1185">Reference proteome</keyword>
<keyword evidence="3 16" id="KW-0479">Metal-binding</keyword>
<evidence type="ECO:0000256" key="12">
    <source>
        <dbReference type="ARBA" id="ARBA00053319"/>
    </source>
</evidence>
<dbReference type="InParanoid" id="A0A6P7KCV2"/>
<dbReference type="Pfam" id="PF00104">
    <property type="entry name" value="Hormone_recep"/>
    <property type="match status" value="1"/>
</dbReference>
<keyword evidence="5 16" id="KW-0862">Zinc</keyword>
<dbReference type="AlphaFoldDB" id="A0A6P7KCV2"/>
<accession>A0A6P7KCV2</accession>
<dbReference type="GO" id="GO:0003700">
    <property type="term" value="F:DNA-binding transcription factor activity"/>
    <property type="evidence" value="ECO:0007669"/>
    <property type="project" value="InterPro"/>
</dbReference>
<dbReference type="PROSITE" id="PS00031">
    <property type="entry name" value="NUCLEAR_REC_DBD_1"/>
    <property type="match status" value="1"/>
</dbReference>
<dbReference type="InterPro" id="IPR001723">
    <property type="entry name" value="Nuclear_hrmn_rcpt"/>
</dbReference>
<dbReference type="FunFam" id="3.30.50.10:FF:000028">
    <property type="entry name" value="Nuclear receptor subfamily 2, group E, member 3"/>
    <property type="match status" value="1"/>
</dbReference>
<organism evidence="20 21">
    <name type="scientific">Parambassis ranga</name>
    <name type="common">Indian glassy fish</name>
    <dbReference type="NCBI Taxonomy" id="210632"/>
    <lineage>
        <taxon>Eukaryota</taxon>
        <taxon>Metazoa</taxon>
        <taxon>Chordata</taxon>
        <taxon>Craniata</taxon>
        <taxon>Vertebrata</taxon>
        <taxon>Euteleostomi</taxon>
        <taxon>Actinopterygii</taxon>
        <taxon>Neopterygii</taxon>
        <taxon>Teleostei</taxon>
        <taxon>Neoteleostei</taxon>
        <taxon>Acanthomorphata</taxon>
        <taxon>Ovalentaria</taxon>
        <taxon>Ambassidae</taxon>
        <taxon>Parambassis</taxon>
    </lineage>
</organism>
<evidence type="ECO:0000256" key="11">
    <source>
        <dbReference type="ARBA" id="ARBA00023242"/>
    </source>
</evidence>
<evidence type="ECO:0000256" key="5">
    <source>
        <dbReference type="ARBA" id="ARBA00022833"/>
    </source>
</evidence>
<dbReference type="GO" id="GO:0005634">
    <property type="term" value="C:nucleus"/>
    <property type="evidence" value="ECO:0007669"/>
    <property type="project" value="UniProtKB-SubCell"/>
</dbReference>
<dbReference type="GO" id="GO:0045944">
    <property type="term" value="P:positive regulation of transcription by RNA polymerase II"/>
    <property type="evidence" value="ECO:0007669"/>
    <property type="project" value="UniProtKB-ARBA"/>
</dbReference>
<keyword evidence="10 16" id="KW-0675">Receptor</keyword>
<comment type="subcellular location">
    <subcellularLocation>
        <location evidence="1 16">Nucleus</location>
    </subcellularLocation>
</comment>
<dbReference type="PANTHER" id="PTHR24083">
    <property type="entry name" value="NUCLEAR HORMONE RECEPTOR"/>
    <property type="match status" value="1"/>
</dbReference>
<evidence type="ECO:0000313" key="21">
    <source>
        <dbReference type="RefSeq" id="XP_028287428.1"/>
    </source>
</evidence>
<keyword evidence="4 16" id="KW-0863">Zinc-finger</keyword>
<feature type="compositionally biased region" description="Polar residues" evidence="17">
    <location>
        <begin position="10"/>
        <end position="26"/>
    </location>
</feature>
<dbReference type="PROSITE" id="PS51030">
    <property type="entry name" value="NUCLEAR_REC_DBD_2"/>
    <property type="match status" value="1"/>
</dbReference>
<dbReference type="SMART" id="SM00430">
    <property type="entry name" value="HOLI"/>
    <property type="match status" value="1"/>
</dbReference>
<feature type="region of interest" description="Disordered" evidence="17">
    <location>
        <begin position="1"/>
        <end position="33"/>
    </location>
</feature>
<dbReference type="Gene3D" id="1.10.565.10">
    <property type="entry name" value="Retinoid X Receptor"/>
    <property type="match status" value="1"/>
</dbReference>
<keyword evidence="9 16" id="KW-0804">Transcription</keyword>
<evidence type="ECO:0000256" key="7">
    <source>
        <dbReference type="ARBA" id="ARBA00023015"/>
    </source>
</evidence>
<keyword evidence="7 16" id="KW-0805">Transcription regulation</keyword>
<dbReference type="RefSeq" id="XP_028287428.1">
    <property type="nucleotide sequence ID" value="XM_028431627.1"/>
</dbReference>
<evidence type="ECO:0000313" key="20">
    <source>
        <dbReference type="Proteomes" id="UP000515145"/>
    </source>
</evidence>
<dbReference type="Gene3D" id="3.30.50.10">
    <property type="entry name" value="Erythroid Transcription Factor GATA-1, subunit A"/>
    <property type="match status" value="1"/>
</dbReference>
<reference evidence="21" key="1">
    <citation type="submission" date="2025-08" db="UniProtKB">
        <authorList>
            <consortium name="RefSeq"/>
        </authorList>
    </citation>
    <scope>IDENTIFICATION</scope>
</reference>
<dbReference type="CDD" id="cd06950">
    <property type="entry name" value="NR_LBD_Tlx_PNR_like"/>
    <property type="match status" value="1"/>
</dbReference>
<dbReference type="GO" id="GO:0043565">
    <property type="term" value="F:sequence-specific DNA binding"/>
    <property type="evidence" value="ECO:0007669"/>
    <property type="project" value="InterPro"/>
</dbReference>
<dbReference type="Pfam" id="PF00105">
    <property type="entry name" value="zf-C4"/>
    <property type="match status" value="1"/>
</dbReference>
<dbReference type="OrthoDB" id="5774777at2759"/>
<evidence type="ECO:0000256" key="2">
    <source>
        <dbReference type="ARBA" id="ARBA00022499"/>
    </source>
</evidence>
<dbReference type="CDD" id="cd06970">
    <property type="entry name" value="NR_DBD_PNR"/>
    <property type="match status" value="1"/>
</dbReference>
<dbReference type="InterPro" id="IPR050274">
    <property type="entry name" value="Nuclear_hormone_rcpt_NR2"/>
</dbReference>
<dbReference type="FunFam" id="1.10.565.10:FF:000022">
    <property type="entry name" value="Nuclear receptor subfamily 2 group E member 3"/>
    <property type="match status" value="1"/>
</dbReference>
<dbReference type="Proteomes" id="UP000515145">
    <property type="component" value="Chromosome 19"/>
</dbReference>
<dbReference type="GeneID" id="114452355"/>
<evidence type="ECO:0000256" key="6">
    <source>
        <dbReference type="ARBA" id="ARBA00022843"/>
    </source>
</evidence>
<evidence type="ECO:0000256" key="17">
    <source>
        <dbReference type="SAM" id="MobiDB-lite"/>
    </source>
</evidence>
<protein>
    <recommendedName>
        <fullName evidence="13">Photoreceptor-specific nuclear receptor</fullName>
    </recommendedName>
    <alternativeName>
        <fullName evidence="14">Nuclear receptor subfamily 2 group E member 3</fullName>
    </alternativeName>
    <alternativeName>
        <fullName evidence="15">Retina-specific nuclear receptor</fullName>
    </alternativeName>
</protein>
<keyword evidence="8 16" id="KW-0238">DNA-binding</keyword>
<sequence length="415" mass="46644">MENHMIKMNMYSSDSSNDFTQQSTDGTRAEKSPRNALGQSLLCKVCSDSSSGKHYGIYACNGCSGFFKRSVRRRLIYRCQAGTGRCPVDKAHRNQCQACRLKKCLQAGMNKDAVQNERQPRSTAHVSLDSIKVDSNKEHMATTQDLSSSDSYSSVMCRPLVTSSVATSATIQPCSNPRNNHRFMVSLLTAETCAKLEPEDVEENIDVTTNDSERDRSPSDCHVSPYTCSESVYETAARLLFMSVKWAKNLPVFAHLPFRDQVILLEEAWSEMFLLCAIQWSLPTDSCPLLSLPEQCKTSVPTADLQILEEVFSRFKALAVDPTEFACLKAIVLFKPETRSLKDPEQVENLQDQSQVLLAQHIHTVYPSQSARFGRLLLLLPSLHFVSSEKIEQLFFHRTIGSIPMEKLLCDMFKN</sequence>
<dbReference type="InterPro" id="IPR001628">
    <property type="entry name" value="Znf_hrmn_rcpt"/>
</dbReference>
<keyword evidence="11 16" id="KW-0539">Nucleus</keyword>
<evidence type="ECO:0000256" key="1">
    <source>
        <dbReference type="ARBA" id="ARBA00004123"/>
    </source>
</evidence>
<evidence type="ECO:0000259" key="19">
    <source>
        <dbReference type="PROSITE" id="PS51843"/>
    </source>
</evidence>
<evidence type="ECO:0000256" key="4">
    <source>
        <dbReference type="ARBA" id="ARBA00022771"/>
    </source>
</evidence>
<keyword evidence="2" id="KW-1017">Isopeptide bond</keyword>
<gene>
    <name evidence="21" type="primary">LOC114452355</name>
</gene>
<dbReference type="PRINTS" id="PR00398">
    <property type="entry name" value="STRDHORMONER"/>
</dbReference>
<dbReference type="InterPro" id="IPR035500">
    <property type="entry name" value="NHR-like_dom_sf"/>
</dbReference>
<evidence type="ECO:0000256" key="8">
    <source>
        <dbReference type="ARBA" id="ARBA00023125"/>
    </source>
</evidence>
<keyword evidence="6" id="KW-0832">Ubl conjugation</keyword>
<dbReference type="SUPFAM" id="SSF48508">
    <property type="entry name" value="Nuclear receptor ligand-binding domain"/>
    <property type="match status" value="1"/>
</dbReference>
<evidence type="ECO:0000256" key="15">
    <source>
        <dbReference type="ARBA" id="ARBA00082944"/>
    </source>
</evidence>
<dbReference type="InterPro" id="IPR000536">
    <property type="entry name" value="Nucl_hrmn_rcpt_lig-bd"/>
</dbReference>
<dbReference type="SUPFAM" id="SSF57716">
    <property type="entry name" value="Glucocorticoid receptor-like (DNA-binding domain)"/>
    <property type="match status" value="1"/>
</dbReference>
<comment type="similarity">
    <text evidence="16">Belongs to the nuclear hormone receptor family.</text>
</comment>
<dbReference type="PROSITE" id="PS51843">
    <property type="entry name" value="NR_LBD"/>
    <property type="match status" value="1"/>
</dbReference>
<feature type="domain" description="NR LBD" evidence="19">
    <location>
        <begin position="201"/>
        <end position="415"/>
    </location>
</feature>
<evidence type="ECO:0000256" key="13">
    <source>
        <dbReference type="ARBA" id="ARBA00071097"/>
    </source>
</evidence>
<evidence type="ECO:0000256" key="10">
    <source>
        <dbReference type="ARBA" id="ARBA00023170"/>
    </source>
</evidence>
<evidence type="ECO:0000256" key="14">
    <source>
        <dbReference type="ARBA" id="ARBA00079595"/>
    </source>
</evidence>